<reference evidence="3" key="2">
    <citation type="submission" date="2024-06" db="EMBL/GenBank/DDBJ databases">
        <authorList>
            <person name="Petrova K.O."/>
            <person name="Toshchakov S.V."/>
            <person name="Boltjanskaja Y.V."/>
            <person name="Kevbrin V.V."/>
        </authorList>
    </citation>
    <scope>NUCLEOTIDE SEQUENCE</scope>
    <source>
        <strain evidence="3">Z-710</strain>
    </source>
</reference>
<feature type="region of interest" description="Disordered" evidence="1">
    <location>
        <begin position="1"/>
        <end position="22"/>
    </location>
</feature>
<feature type="transmembrane region" description="Helical" evidence="2">
    <location>
        <begin position="34"/>
        <end position="54"/>
    </location>
</feature>
<organism evidence="3">
    <name type="scientific">Proteinivorax hydrogeniformans</name>
    <dbReference type="NCBI Taxonomy" id="1826727"/>
    <lineage>
        <taxon>Bacteria</taxon>
        <taxon>Bacillati</taxon>
        <taxon>Bacillota</taxon>
        <taxon>Clostridia</taxon>
        <taxon>Eubacteriales</taxon>
        <taxon>Proteinivoracaceae</taxon>
        <taxon>Proteinivorax</taxon>
    </lineage>
</organism>
<gene>
    <name evidence="3" type="ORF">PRVXH_002137</name>
</gene>
<name>A0AAU8HRW9_9FIRM</name>
<keyword evidence="2" id="KW-0812">Transmembrane</keyword>
<keyword evidence="2" id="KW-1133">Transmembrane helix</keyword>
<proteinExistence type="predicted"/>
<feature type="compositionally biased region" description="Basic and acidic residues" evidence="1">
    <location>
        <begin position="1"/>
        <end position="21"/>
    </location>
</feature>
<evidence type="ECO:0000256" key="2">
    <source>
        <dbReference type="SAM" id="Phobius"/>
    </source>
</evidence>
<accession>A0AAU8HRW9</accession>
<sequence>MKMMEDKGRDLKEKDNVKENEQSEGLLSYHKFDFMFCAYIAFVIAIGFLIYPQIKVLMASEFFKYIPEQNSTMYLLRILSNMFLLPIANLALITVFYFEVRRLKGKSKTK</sequence>
<dbReference type="RefSeq" id="WP_353892764.1">
    <property type="nucleotide sequence ID" value="NZ_CP159485.1"/>
</dbReference>
<dbReference type="EMBL" id="CP159485">
    <property type="protein sequence ID" value="XCI28187.1"/>
    <property type="molecule type" value="Genomic_DNA"/>
</dbReference>
<evidence type="ECO:0000256" key="1">
    <source>
        <dbReference type="SAM" id="MobiDB-lite"/>
    </source>
</evidence>
<protein>
    <submittedName>
        <fullName evidence="3">Uncharacterized protein</fullName>
    </submittedName>
</protein>
<feature type="transmembrane region" description="Helical" evidence="2">
    <location>
        <begin position="74"/>
        <end position="98"/>
    </location>
</feature>
<reference evidence="3" key="1">
    <citation type="journal article" date="2018" name="Antonie Van Leeuwenhoek">
        <title>Proteinivorax hydrogeniformans sp. nov., an anaerobic, haloalkaliphilic bacterium fermenting proteinaceous compounds with high hydrogen production.</title>
        <authorList>
            <person name="Boltyanskaya Y."/>
            <person name="Detkova E."/>
            <person name="Pimenov N."/>
            <person name="Kevbrin V."/>
        </authorList>
    </citation>
    <scope>NUCLEOTIDE SEQUENCE</scope>
    <source>
        <strain evidence="3">Z-710</strain>
    </source>
</reference>
<dbReference type="AlphaFoldDB" id="A0AAU8HRW9"/>
<keyword evidence="2" id="KW-0472">Membrane</keyword>
<evidence type="ECO:0000313" key="3">
    <source>
        <dbReference type="EMBL" id="XCI28187.1"/>
    </source>
</evidence>